<dbReference type="InterPro" id="IPR029063">
    <property type="entry name" value="SAM-dependent_MTases_sf"/>
</dbReference>
<accession>A0A9W6MCC7</accession>
<dbReference type="InterPro" id="IPR041698">
    <property type="entry name" value="Methyltransf_25"/>
</dbReference>
<dbReference type="RefSeq" id="WP_271217112.1">
    <property type="nucleotide sequence ID" value="NZ_BAAAVD010000003.1"/>
</dbReference>
<evidence type="ECO:0000259" key="1">
    <source>
        <dbReference type="Pfam" id="PF13649"/>
    </source>
</evidence>
<name>A0A9W6MCC7_9ACTN</name>
<dbReference type="SUPFAM" id="SSF53335">
    <property type="entry name" value="S-adenosyl-L-methionine-dependent methyltransferases"/>
    <property type="match status" value="1"/>
</dbReference>
<gene>
    <name evidence="2" type="ORF">GCM10017600_20130</name>
</gene>
<protein>
    <recommendedName>
        <fullName evidence="1">Methyltransferase domain-containing protein</fullName>
    </recommendedName>
</protein>
<comment type="caution">
    <text evidence="2">The sequence shown here is derived from an EMBL/GenBank/DDBJ whole genome shotgun (WGS) entry which is preliminary data.</text>
</comment>
<evidence type="ECO:0000313" key="3">
    <source>
        <dbReference type="Proteomes" id="UP001143474"/>
    </source>
</evidence>
<proteinExistence type="predicted"/>
<organism evidence="2 3">
    <name type="scientific">Streptosporangium carneum</name>
    <dbReference type="NCBI Taxonomy" id="47481"/>
    <lineage>
        <taxon>Bacteria</taxon>
        <taxon>Bacillati</taxon>
        <taxon>Actinomycetota</taxon>
        <taxon>Actinomycetes</taxon>
        <taxon>Streptosporangiales</taxon>
        <taxon>Streptosporangiaceae</taxon>
        <taxon>Streptosporangium</taxon>
    </lineage>
</organism>
<feature type="domain" description="Methyltransferase" evidence="1">
    <location>
        <begin position="67"/>
        <end position="128"/>
    </location>
</feature>
<sequence length="153" mass="16328">MGSKAEHEPIRPAHADILPAPVGERGVLCEFYDENASDIFRDLEADAGGTEEAHGFSALIRPASEAVLELGAGTGRLTVPLLELGWEVTALELSTAMLATLRMRLADSSADLRDRCTVVHGDMTAFDVVARTPLPGVRNHELVLEAQLSGQPS</sequence>
<dbReference type="EMBL" id="BSEV01000003">
    <property type="protein sequence ID" value="GLK08608.1"/>
    <property type="molecule type" value="Genomic_DNA"/>
</dbReference>
<dbReference type="Pfam" id="PF13649">
    <property type="entry name" value="Methyltransf_25"/>
    <property type="match status" value="1"/>
</dbReference>
<dbReference type="CDD" id="cd02440">
    <property type="entry name" value="AdoMet_MTases"/>
    <property type="match status" value="1"/>
</dbReference>
<reference evidence="2" key="2">
    <citation type="submission" date="2023-01" db="EMBL/GenBank/DDBJ databases">
        <authorList>
            <person name="Sun Q."/>
            <person name="Evtushenko L."/>
        </authorList>
    </citation>
    <scope>NUCLEOTIDE SEQUENCE</scope>
    <source>
        <strain evidence="2">VKM Ac-2007</strain>
    </source>
</reference>
<dbReference type="Gene3D" id="3.40.50.150">
    <property type="entry name" value="Vaccinia Virus protein VP39"/>
    <property type="match status" value="1"/>
</dbReference>
<dbReference type="Gene3D" id="6.20.160.20">
    <property type="match status" value="1"/>
</dbReference>
<dbReference type="AlphaFoldDB" id="A0A9W6MCC7"/>
<reference evidence="2" key="1">
    <citation type="journal article" date="2014" name="Int. J. Syst. Evol. Microbiol.">
        <title>Complete genome sequence of Corynebacterium casei LMG S-19264T (=DSM 44701T), isolated from a smear-ripened cheese.</title>
        <authorList>
            <consortium name="US DOE Joint Genome Institute (JGI-PGF)"/>
            <person name="Walter F."/>
            <person name="Albersmeier A."/>
            <person name="Kalinowski J."/>
            <person name="Ruckert C."/>
        </authorList>
    </citation>
    <scope>NUCLEOTIDE SEQUENCE</scope>
    <source>
        <strain evidence="2">VKM Ac-2007</strain>
    </source>
</reference>
<dbReference type="Proteomes" id="UP001143474">
    <property type="component" value="Unassembled WGS sequence"/>
</dbReference>
<keyword evidence="3" id="KW-1185">Reference proteome</keyword>
<evidence type="ECO:0000313" key="2">
    <source>
        <dbReference type="EMBL" id="GLK08608.1"/>
    </source>
</evidence>